<evidence type="ECO:0000256" key="6">
    <source>
        <dbReference type="ARBA" id="ARBA00023004"/>
    </source>
</evidence>
<evidence type="ECO:0000256" key="3">
    <source>
        <dbReference type="ARBA" id="ARBA00022617"/>
    </source>
</evidence>
<dbReference type="PANTHER" id="PTHR24292">
    <property type="entry name" value="CYTOCHROME P450"/>
    <property type="match status" value="1"/>
</dbReference>
<dbReference type="PRINTS" id="PR00463">
    <property type="entry name" value="EP450I"/>
</dbReference>
<dbReference type="GO" id="GO:0016705">
    <property type="term" value="F:oxidoreductase activity, acting on paired donors, with incorporation or reduction of molecular oxygen"/>
    <property type="evidence" value="ECO:0007669"/>
    <property type="project" value="InterPro"/>
</dbReference>
<evidence type="ECO:0000256" key="1">
    <source>
        <dbReference type="ARBA" id="ARBA00001971"/>
    </source>
</evidence>
<dbReference type="PRINTS" id="PR00385">
    <property type="entry name" value="P450"/>
</dbReference>
<evidence type="ECO:0008006" key="12">
    <source>
        <dbReference type="Google" id="ProtNLM"/>
    </source>
</evidence>
<evidence type="ECO:0000256" key="9">
    <source>
        <dbReference type="RuleBase" id="RU000461"/>
    </source>
</evidence>
<dbReference type="GO" id="GO:0020037">
    <property type="term" value="F:heme binding"/>
    <property type="evidence" value="ECO:0007669"/>
    <property type="project" value="InterPro"/>
</dbReference>
<gene>
    <name evidence="10" type="ORF">MSPICULIGERA_LOCUS12277</name>
</gene>
<keyword evidence="4 8" id="KW-0479">Metal-binding</keyword>
<reference evidence="10" key="1">
    <citation type="submission" date="2023-06" db="EMBL/GenBank/DDBJ databases">
        <authorList>
            <person name="Delattre M."/>
        </authorList>
    </citation>
    <scope>NUCLEOTIDE SEQUENCE</scope>
    <source>
        <strain evidence="10">AF72</strain>
    </source>
</reference>
<evidence type="ECO:0000256" key="4">
    <source>
        <dbReference type="ARBA" id="ARBA00022723"/>
    </source>
</evidence>
<dbReference type="PANTHER" id="PTHR24292:SF102">
    <property type="entry name" value="CYTOCHROME P450 FAMILY-RELATED"/>
    <property type="match status" value="1"/>
</dbReference>
<comment type="caution">
    <text evidence="10">The sequence shown here is derived from an EMBL/GenBank/DDBJ whole genome shotgun (WGS) entry which is preliminary data.</text>
</comment>
<dbReference type="InterPro" id="IPR017972">
    <property type="entry name" value="Cyt_P450_CS"/>
</dbReference>
<comment type="similarity">
    <text evidence="2 9">Belongs to the cytochrome P450 family.</text>
</comment>
<dbReference type="InterPro" id="IPR002401">
    <property type="entry name" value="Cyt_P450_E_grp-I"/>
</dbReference>
<evidence type="ECO:0000313" key="11">
    <source>
        <dbReference type="Proteomes" id="UP001177023"/>
    </source>
</evidence>
<protein>
    <recommendedName>
        <fullName evidence="12">Cytochrome P450</fullName>
    </recommendedName>
</protein>
<dbReference type="SUPFAM" id="SSF48264">
    <property type="entry name" value="Cytochrome P450"/>
    <property type="match status" value="1"/>
</dbReference>
<keyword evidence="5 9" id="KW-0560">Oxidoreductase</keyword>
<proteinExistence type="inferred from homology"/>
<sequence length="441" mass="50582">MKFQYFGETCMEEAHRPFLKAYREWQRKVQMLFQPGPNDSEAHLVDSWGARWKRLRGLVSPQFSNNSLKKVLHTIDDSAKQLMQQFAKVEGQEIDILVYFQEYTLDTICRIALGQDETKIGKPNSLAGIKKAFGRDPREPLIFLAAAIPAFTKFFRKAFIIVALCTQFEALKILFRIKRILKERTKEKESRPADFQKERPDFIDLFLDAKSDDVDLKAEAGMSRNEVQTRHMLEDEILFSCFLFLFAGFDTTANSMSYTAWYLAKNPEIQKRLQEEIEQVCPDKDISYEQIGELKLMDAVFKEALRLHPLATTAIGRVAGNDLELGGVKLEKGDFVQIDAYTLQTDPEIWGDDAEEFNPDRWQGLNPEQKDAYVAFGGGPRQCVGMRLALMEEKLAMAYLLRDYELLPGSGFEKTLSYKGWMTVAPNSVTVTLKKRDITIE</sequence>
<feature type="binding site" description="axial binding residue" evidence="8">
    <location>
        <position position="383"/>
    </location>
    <ligand>
        <name>heme</name>
        <dbReference type="ChEBI" id="CHEBI:30413"/>
    </ligand>
    <ligandPart>
        <name>Fe</name>
        <dbReference type="ChEBI" id="CHEBI:18248"/>
    </ligandPart>
</feature>
<dbReference type="InterPro" id="IPR036396">
    <property type="entry name" value="Cyt_P450_sf"/>
</dbReference>
<dbReference type="GO" id="GO:0004497">
    <property type="term" value="F:monooxygenase activity"/>
    <property type="evidence" value="ECO:0007669"/>
    <property type="project" value="UniProtKB-KW"/>
</dbReference>
<dbReference type="Proteomes" id="UP001177023">
    <property type="component" value="Unassembled WGS sequence"/>
</dbReference>
<name>A0AA36CS11_9BILA</name>
<evidence type="ECO:0000256" key="7">
    <source>
        <dbReference type="ARBA" id="ARBA00023033"/>
    </source>
</evidence>
<keyword evidence="6 8" id="KW-0408">Iron</keyword>
<dbReference type="EMBL" id="CATQJA010002625">
    <property type="protein sequence ID" value="CAJ0573933.1"/>
    <property type="molecule type" value="Genomic_DNA"/>
</dbReference>
<evidence type="ECO:0000256" key="2">
    <source>
        <dbReference type="ARBA" id="ARBA00010617"/>
    </source>
</evidence>
<dbReference type="InterPro" id="IPR050476">
    <property type="entry name" value="Insect_CytP450_Detox"/>
</dbReference>
<dbReference type="GO" id="GO:0005506">
    <property type="term" value="F:iron ion binding"/>
    <property type="evidence" value="ECO:0007669"/>
    <property type="project" value="InterPro"/>
</dbReference>
<keyword evidence="3 8" id="KW-0349">Heme</keyword>
<dbReference type="AlphaFoldDB" id="A0AA36CS11"/>
<evidence type="ECO:0000313" key="10">
    <source>
        <dbReference type="EMBL" id="CAJ0573933.1"/>
    </source>
</evidence>
<keyword evidence="7 9" id="KW-0503">Monooxygenase</keyword>
<dbReference type="Pfam" id="PF00067">
    <property type="entry name" value="p450"/>
    <property type="match status" value="1"/>
</dbReference>
<organism evidence="10 11">
    <name type="scientific">Mesorhabditis spiculigera</name>
    <dbReference type="NCBI Taxonomy" id="96644"/>
    <lineage>
        <taxon>Eukaryota</taxon>
        <taxon>Metazoa</taxon>
        <taxon>Ecdysozoa</taxon>
        <taxon>Nematoda</taxon>
        <taxon>Chromadorea</taxon>
        <taxon>Rhabditida</taxon>
        <taxon>Rhabditina</taxon>
        <taxon>Rhabditomorpha</taxon>
        <taxon>Rhabditoidea</taxon>
        <taxon>Rhabditidae</taxon>
        <taxon>Mesorhabditinae</taxon>
        <taxon>Mesorhabditis</taxon>
    </lineage>
</organism>
<accession>A0AA36CS11</accession>
<feature type="non-terminal residue" evidence="10">
    <location>
        <position position="1"/>
    </location>
</feature>
<evidence type="ECO:0000256" key="5">
    <source>
        <dbReference type="ARBA" id="ARBA00023002"/>
    </source>
</evidence>
<evidence type="ECO:0000256" key="8">
    <source>
        <dbReference type="PIRSR" id="PIRSR602401-1"/>
    </source>
</evidence>
<dbReference type="PROSITE" id="PS00086">
    <property type="entry name" value="CYTOCHROME_P450"/>
    <property type="match status" value="1"/>
</dbReference>
<comment type="cofactor">
    <cofactor evidence="1 8">
        <name>heme</name>
        <dbReference type="ChEBI" id="CHEBI:30413"/>
    </cofactor>
</comment>
<dbReference type="Gene3D" id="1.10.630.10">
    <property type="entry name" value="Cytochrome P450"/>
    <property type="match status" value="1"/>
</dbReference>
<dbReference type="InterPro" id="IPR001128">
    <property type="entry name" value="Cyt_P450"/>
</dbReference>
<keyword evidence="11" id="KW-1185">Reference proteome</keyword>